<dbReference type="InterPro" id="IPR036249">
    <property type="entry name" value="Thioredoxin-like_sf"/>
</dbReference>
<dbReference type="SUPFAM" id="SSF47616">
    <property type="entry name" value="GST C-terminal domain-like"/>
    <property type="match status" value="1"/>
</dbReference>
<organism evidence="2 3">
    <name type="scientific">Noviherbaspirillum cavernae</name>
    <dbReference type="NCBI Taxonomy" id="2320862"/>
    <lineage>
        <taxon>Bacteria</taxon>
        <taxon>Pseudomonadati</taxon>
        <taxon>Pseudomonadota</taxon>
        <taxon>Betaproteobacteria</taxon>
        <taxon>Burkholderiales</taxon>
        <taxon>Oxalobacteraceae</taxon>
        <taxon>Noviherbaspirillum</taxon>
    </lineage>
</organism>
<keyword evidence="2" id="KW-0808">Transferase</keyword>
<comment type="caution">
    <text evidence="2">The sequence shown here is derived from an EMBL/GenBank/DDBJ whole genome shotgun (WGS) entry which is preliminary data.</text>
</comment>
<dbReference type="GO" id="GO:0006749">
    <property type="term" value="P:glutathione metabolic process"/>
    <property type="evidence" value="ECO:0007669"/>
    <property type="project" value="TreeGrafter"/>
</dbReference>
<name>A0A418X4N3_9BURK</name>
<dbReference type="AlphaFoldDB" id="A0A418X4N3"/>
<dbReference type="PANTHER" id="PTHR11571">
    <property type="entry name" value="GLUTATHIONE S-TRANSFERASE"/>
    <property type="match status" value="1"/>
</dbReference>
<evidence type="ECO:0000313" key="3">
    <source>
        <dbReference type="Proteomes" id="UP000285190"/>
    </source>
</evidence>
<dbReference type="CDD" id="cd03192">
    <property type="entry name" value="GST_C_Sigma_like"/>
    <property type="match status" value="1"/>
</dbReference>
<dbReference type="OrthoDB" id="6043394at2"/>
<dbReference type="FunFam" id="1.20.1050.10:FF:000051">
    <property type="entry name" value="Glutathione S-transferase"/>
    <property type="match status" value="1"/>
</dbReference>
<evidence type="ECO:0000259" key="1">
    <source>
        <dbReference type="PROSITE" id="PS50405"/>
    </source>
</evidence>
<dbReference type="PANTHER" id="PTHR11571:SF263">
    <property type="entry name" value="GLUTATHIONE S-TRANSFERASE"/>
    <property type="match status" value="1"/>
</dbReference>
<dbReference type="InterPro" id="IPR004046">
    <property type="entry name" value="GST_C"/>
</dbReference>
<gene>
    <name evidence="2" type="ORF">D3870_16570</name>
</gene>
<dbReference type="InterPro" id="IPR010987">
    <property type="entry name" value="Glutathione-S-Trfase_C-like"/>
</dbReference>
<dbReference type="Proteomes" id="UP000285190">
    <property type="component" value="Unassembled WGS sequence"/>
</dbReference>
<dbReference type="GO" id="GO:0004364">
    <property type="term" value="F:glutathione transferase activity"/>
    <property type="evidence" value="ECO:0007669"/>
    <property type="project" value="TreeGrafter"/>
</dbReference>
<protein>
    <submittedName>
        <fullName evidence="2">Glutathione S-transferase</fullName>
    </submittedName>
</protein>
<keyword evidence="3" id="KW-1185">Reference proteome</keyword>
<evidence type="ECO:0000313" key="2">
    <source>
        <dbReference type="EMBL" id="RJG07395.1"/>
    </source>
</evidence>
<dbReference type="PROSITE" id="PS50405">
    <property type="entry name" value="GST_CTER"/>
    <property type="match status" value="1"/>
</dbReference>
<dbReference type="Gene3D" id="3.40.30.10">
    <property type="entry name" value="Glutaredoxin"/>
    <property type="match status" value="1"/>
</dbReference>
<dbReference type="InterPro" id="IPR050213">
    <property type="entry name" value="GST_superfamily"/>
</dbReference>
<dbReference type="InterPro" id="IPR036282">
    <property type="entry name" value="Glutathione-S-Trfase_C_sf"/>
</dbReference>
<feature type="domain" description="GST C-terminal" evidence="1">
    <location>
        <begin position="99"/>
        <end position="228"/>
    </location>
</feature>
<reference evidence="2 3" key="1">
    <citation type="submission" date="2018-09" db="EMBL/GenBank/DDBJ databases">
        <authorList>
            <person name="Zhu H."/>
        </authorList>
    </citation>
    <scope>NUCLEOTIDE SEQUENCE [LARGE SCALE GENOMIC DNA]</scope>
    <source>
        <strain evidence="2 3">K2R10-39</strain>
    </source>
</reference>
<sequence>MIYELYYWPTIQGRGEFVRLSLEEAAADYVDVARQPARQGMGTPALLRALEDGALAQPAFAPPFLKAGKLVIGQTANILQFLGPRHGLAPRAEAGRLWTHQLQLTIADLVAEAHDTHHPIASNLYYEEQKAAARQRAADFTRHRMPKYLGYFEQILERNPRRGGYLAGGRLSYADLSLFQMVEGLRYAFPRAMARLESGHPRLIALHDRIAARPRIAAYLSSSRRLPFSEEGIFRHYPELDT</sequence>
<dbReference type="SUPFAM" id="SSF52833">
    <property type="entry name" value="Thioredoxin-like"/>
    <property type="match status" value="1"/>
</dbReference>
<dbReference type="Pfam" id="PF14497">
    <property type="entry name" value="GST_C_3"/>
    <property type="match status" value="1"/>
</dbReference>
<dbReference type="Gene3D" id="1.20.1050.10">
    <property type="match status" value="1"/>
</dbReference>
<dbReference type="EMBL" id="QYUN01000002">
    <property type="protein sequence ID" value="RJG07395.1"/>
    <property type="molecule type" value="Genomic_DNA"/>
</dbReference>
<accession>A0A418X4N3</accession>
<dbReference type="RefSeq" id="WP_119740810.1">
    <property type="nucleotide sequence ID" value="NZ_QYUN01000002.1"/>
</dbReference>
<proteinExistence type="predicted"/>